<dbReference type="Proteomes" id="UP000466906">
    <property type="component" value="Chromosome"/>
</dbReference>
<evidence type="ECO:0000256" key="1">
    <source>
        <dbReference type="SAM" id="MobiDB-lite"/>
    </source>
</evidence>
<feature type="region of interest" description="Disordered" evidence="1">
    <location>
        <begin position="778"/>
        <end position="856"/>
    </location>
</feature>
<sequence length="856" mass="87879">MAHRHRKQRRRVKRVATLGAATATITALTVGVAPPTAQAAAVQRDVRLQSGVHLFPPPDQIPDLTGGLGSQGYDLAQQLSAQLLTAIVENINLAALAQAAGIDPESIVNNLVGNALNQVLNGVLGGVLAAVPIDLSGVLTVVLTPALTQVLGPILGPAASTGAANFLAPLLGGLLGGADVTNLGALFAKLGLDLSNPLDLSGDPVPGLNVVTSGWAFDLLKMFGPDLGWVPPFANPVAEDINNTEYLRVGVKGLLDSLGITLPPIIGGSDTGGGGLGGLLGGLTNALKDALGPTLGGALGDVLGPLVGPLIQALPPGVDLNDVIADLPDVVALRVPIVVGIGLGAFAAGAAYQQVVNDLPNQPGGLNYTGTNPLLGSFTILPMLLLDNPGRANGGILARAYPFFRLLGIDTVTPDTQVEHSGGIPLLNTGLSLGGANLIPIKIDATFEYLPGSDFAAWPNPFTLANNMAAGMFPTYILRGLSVDDLGSVLTDQLTPQLLAALGNVAQNEPLALNFYLTIPAGSLPLLEPTYLMVDAINLLTGMNFNNPIGTALSPMLTSLVNLGYTDVYYDSGTGVYMRTLDEAGVPTAFGTLPANVDWAQVPVHLVNNLVSGISQAFSDGLVNQSPVPNPLKQLLGLLGVGGVGGLNGLLPAGGSGLNLAGLTDTLTNLVPDAINGLGVQNITKTDFEPQEITSVSAGNVDKKPLSLDALAGKAADIDQGAEAVKDAVVEKVAPDKETATATSVVDEAKSKVDSATDKVAAAADDASQEVRKTVRQARERMKASAEQARENTARAARDAQARVNRIAEDGRRQIRSAAENGGPAIGKGDSDQPGKKSEKRAEKRAEKKERKKDAA</sequence>
<evidence type="ECO:0000313" key="3">
    <source>
        <dbReference type="EMBL" id="BBX28258.1"/>
    </source>
</evidence>
<protein>
    <submittedName>
        <fullName evidence="3">ATPase AAA</fullName>
    </submittedName>
</protein>
<evidence type="ECO:0000313" key="4">
    <source>
        <dbReference type="Proteomes" id="UP000466906"/>
    </source>
</evidence>
<dbReference type="SUPFAM" id="SSF47162">
    <property type="entry name" value="Apolipoprotein"/>
    <property type="match status" value="1"/>
</dbReference>
<name>A0A6N4UUZ1_9MYCO</name>
<keyword evidence="2" id="KW-0732">Signal</keyword>
<proteinExistence type="predicted"/>
<dbReference type="InterPro" id="IPR006311">
    <property type="entry name" value="TAT_signal"/>
</dbReference>
<feature type="chain" id="PRO_5026708298" evidence="2">
    <location>
        <begin position="40"/>
        <end position="856"/>
    </location>
</feature>
<keyword evidence="4" id="KW-1185">Reference proteome</keyword>
<feature type="signal peptide" evidence="2">
    <location>
        <begin position="1"/>
        <end position="39"/>
    </location>
</feature>
<organism evidence="3 4">
    <name type="scientific">Mycolicibacterium alvei</name>
    <dbReference type="NCBI Taxonomy" id="67081"/>
    <lineage>
        <taxon>Bacteria</taxon>
        <taxon>Bacillati</taxon>
        <taxon>Actinomycetota</taxon>
        <taxon>Actinomycetes</taxon>
        <taxon>Mycobacteriales</taxon>
        <taxon>Mycobacteriaceae</taxon>
        <taxon>Mycolicibacterium</taxon>
    </lineage>
</organism>
<gene>
    <name evidence="3" type="ORF">MALV_33830</name>
</gene>
<dbReference type="EMBL" id="AP022565">
    <property type="protein sequence ID" value="BBX28258.1"/>
    <property type="molecule type" value="Genomic_DNA"/>
</dbReference>
<dbReference type="KEGG" id="malv:MALV_33830"/>
<dbReference type="RefSeq" id="WP_163665807.1">
    <property type="nucleotide sequence ID" value="NZ_AP022565.1"/>
</dbReference>
<feature type="compositionally biased region" description="Basic and acidic residues" evidence="1">
    <location>
        <begin position="829"/>
        <end position="856"/>
    </location>
</feature>
<reference evidence="3 4" key="1">
    <citation type="journal article" date="2019" name="Emerg. Microbes Infect.">
        <title>Comprehensive subspecies identification of 175 nontuberculous mycobacteria species based on 7547 genomic profiles.</title>
        <authorList>
            <person name="Matsumoto Y."/>
            <person name="Kinjo T."/>
            <person name="Motooka D."/>
            <person name="Nabeya D."/>
            <person name="Jung N."/>
            <person name="Uechi K."/>
            <person name="Horii T."/>
            <person name="Iida T."/>
            <person name="Fujita J."/>
            <person name="Nakamura S."/>
        </authorList>
    </citation>
    <scope>NUCLEOTIDE SEQUENCE [LARGE SCALE GENOMIC DNA]</scope>
    <source>
        <strain evidence="3 4">JCM 12272</strain>
    </source>
</reference>
<dbReference type="PROSITE" id="PS51318">
    <property type="entry name" value="TAT"/>
    <property type="match status" value="1"/>
</dbReference>
<evidence type="ECO:0000256" key="2">
    <source>
        <dbReference type="SAM" id="SignalP"/>
    </source>
</evidence>
<accession>A0A6N4UUZ1</accession>
<feature type="compositionally biased region" description="Basic and acidic residues" evidence="1">
    <location>
        <begin position="778"/>
        <end position="813"/>
    </location>
</feature>
<dbReference type="AlphaFoldDB" id="A0A6N4UUZ1"/>
<dbReference type="Gene3D" id="1.20.120.20">
    <property type="entry name" value="Apolipoprotein"/>
    <property type="match status" value="1"/>
</dbReference>